<name>A0A2P5A6R9_PARAD</name>
<keyword evidence="2" id="KW-1185">Reference proteome</keyword>
<evidence type="ECO:0000313" key="2">
    <source>
        <dbReference type="Proteomes" id="UP000237105"/>
    </source>
</evidence>
<dbReference type="EMBL" id="JXTB01000851">
    <property type="protein sequence ID" value="PON32199.1"/>
    <property type="molecule type" value="Genomic_DNA"/>
</dbReference>
<gene>
    <name evidence="1" type="ORF">PanWU01x14_363270</name>
</gene>
<protein>
    <submittedName>
        <fullName evidence="1">Uncharacterized protein</fullName>
    </submittedName>
</protein>
<accession>A0A2P5A6R9</accession>
<organism evidence="1 2">
    <name type="scientific">Parasponia andersonii</name>
    <name type="common">Sponia andersonii</name>
    <dbReference type="NCBI Taxonomy" id="3476"/>
    <lineage>
        <taxon>Eukaryota</taxon>
        <taxon>Viridiplantae</taxon>
        <taxon>Streptophyta</taxon>
        <taxon>Embryophyta</taxon>
        <taxon>Tracheophyta</taxon>
        <taxon>Spermatophyta</taxon>
        <taxon>Magnoliopsida</taxon>
        <taxon>eudicotyledons</taxon>
        <taxon>Gunneridae</taxon>
        <taxon>Pentapetalae</taxon>
        <taxon>rosids</taxon>
        <taxon>fabids</taxon>
        <taxon>Rosales</taxon>
        <taxon>Cannabaceae</taxon>
        <taxon>Parasponia</taxon>
    </lineage>
</organism>
<dbReference type="AlphaFoldDB" id="A0A2P5A6R9"/>
<dbReference type="Proteomes" id="UP000237105">
    <property type="component" value="Unassembled WGS sequence"/>
</dbReference>
<sequence>MEDDDTTATLNYVPILQEANSLTSQLWVELPELDNVRFQRDDIEPSKVNNIDELLRESRVVTQDDFLVDDDEFEDDKLEEYDDEGLKLLIVIQVQRKIITYLMM</sequence>
<evidence type="ECO:0000313" key="1">
    <source>
        <dbReference type="EMBL" id="PON32199.1"/>
    </source>
</evidence>
<feature type="non-terminal residue" evidence="1">
    <location>
        <position position="104"/>
    </location>
</feature>
<reference evidence="2" key="1">
    <citation type="submission" date="2016-06" db="EMBL/GenBank/DDBJ databases">
        <title>Parallel loss of symbiosis genes in relatives of nitrogen-fixing non-legume Parasponia.</title>
        <authorList>
            <person name="Van Velzen R."/>
            <person name="Holmer R."/>
            <person name="Bu F."/>
            <person name="Rutten L."/>
            <person name="Van Zeijl A."/>
            <person name="Liu W."/>
            <person name="Santuari L."/>
            <person name="Cao Q."/>
            <person name="Sharma T."/>
            <person name="Shen D."/>
            <person name="Roswanjaya Y."/>
            <person name="Wardhani T."/>
            <person name="Kalhor M.S."/>
            <person name="Jansen J."/>
            <person name="Van den Hoogen J."/>
            <person name="Gungor B."/>
            <person name="Hartog M."/>
            <person name="Hontelez J."/>
            <person name="Verver J."/>
            <person name="Yang W.-C."/>
            <person name="Schijlen E."/>
            <person name="Repin R."/>
            <person name="Schilthuizen M."/>
            <person name="Schranz E."/>
            <person name="Heidstra R."/>
            <person name="Miyata K."/>
            <person name="Fedorova E."/>
            <person name="Kohlen W."/>
            <person name="Bisseling T."/>
            <person name="Smit S."/>
            <person name="Geurts R."/>
        </authorList>
    </citation>
    <scope>NUCLEOTIDE SEQUENCE [LARGE SCALE GENOMIC DNA]</scope>
    <source>
        <strain evidence="2">cv. WU1-14</strain>
    </source>
</reference>
<dbReference type="OrthoDB" id="1785808at2759"/>
<comment type="caution">
    <text evidence="1">The sequence shown here is derived from an EMBL/GenBank/DDBJ whole genome shotgun (WGS) entry which is preliminary data.</text>
</comment>
<proteinExistence type="predicted"/>